<organism evidence="1 3">
    <name type="scientific">Rotaria sordida</name>
    <dbReference type="NCBI Taxonomy" id="392033"/>
    <lineage>
        <taxon>Eukaryota</taxon>
        <taxon>Metazoa</taxon>
        <taxon>Spiralia</taxon>
        <taxon>Gnathifera</taxon>
        <taxon>Rotifera</taxon>
        <taxon>Eurotatoria</taxon>
        <taxon>Bdelloidea</taxon>
        <taxon>Philodinida</taxon>
        <taxon>Philodinidae</taxon>
        <taxon>Rotaria</taxon>
    </lineage>
</organism>
<name>A0A813XM58_9BILA</name>
<dbReference type="Proteomes" id="UP000663823">
    <property type="component" value="Unassembled WGS sequence"/>
</dbReference>
<protein>
    <submittedName>
        <fullName evidence="1">Uncharacterized protein</fullName>
    </submittedName>
</protein>
<sequence>MMKKYSLYNNNASWDLTQSRISNIIEQSKYSNNYEDELSNSSYNSQILDMIRSIVDELYQINNEENLSRNEPKEKRVRFTLKHKTDKTESIISNKFESTETSIKNNFEKDKSSIKSQPLLSDSTTVICCLIKGRSKVDCSVSTNDLPSLQCECATQTMNMTVFPECKHSIISLLTVNDDQASIDLHRSRSHITLSTTSISSKLTTNHHSSSFSTTNHTTCVNSSLYSCENNNIVSSLSTAHQLIIPTQAKHYDICQEQILDNYNTLINSNINIFNSSSKLKDRTKLDNYDILSKSNRKFSNENITETNIKLCTCSKRKLSDIHISMLKFALSNQDKLLKELHLSKRSLQSMYNDGLYYVHDLVLVFIRNISQFYQILLKHYYLSKKQANLFVKIMNKWWKKHQTKFIDINEKSLKSNIIK</sequence>
<evidence type="ECO:0000313" key="1">
    <source>
        <dbReference type="EMBL" id="CAF0872293.1"/>
    </source>
</evidence>
<dbReference type="EMBL" id="CAJNOO010000240">
    <property type="protein sequence ID" value="CAF0872293.1"/>
    <property type="molecule type" value="Genomic_DNA"/>
</dbReference>
<comment type="caution">
    <text evidence="1">The sequence shown here is derived from an EMBL/GenBank/DDBJ whole genome shotgun (WGS) entry which is preliminary data.</text>
</comment>
<evidence type="ECO:0000313" key="3">
    <source>
        <dbReference type="Proteomes" id="UP000663882"/>
    </source>
</evidence>
<dbReference type="EMBL" id="CAJOAX010000991">
    <property type="protein sequence ID" value="CAF3674299.1"/>
    <property type="molecule type" value="Genomic_DNA"/>
</dbReference>
<dbReference type="OrthoDB" id="9990826at2759"/>
<gene>
    <name evidence="2" type="ORF">OTI717_LOCUS10782</name>
    <name evidence="1" type="ORF">RFH988_LOCUS7533</name>
</gene>
<proteinExistence type="predicted"/>
<evidence type="ECO:0000313" key="2">
    <source>
        <dbReference type="EMBL" id="CAF3674299.1"/>
    </source>
</evidence>
<dbReference type="Proteomes" id="UP000663882">
    <property type="component" value="Unassembled WGS sequence"/>
</dbReference>
<dbReference type="AlphaFoldDB" id="A0A813XM58"/>
<reference evidence="1" key="1">
    <citation type="submission" date="2021-02" db="EMBL/GenBank/DDBJ databases">
        <authorList>
            <person name="Nowell W R."/>
        </authorList>
    </citation>
    <scope>NUCLEOTIDE SEQUENCE</scope>
</reference>
<accession>A0A813XM58</accession>